<dbReference type="RefSeq" id="WP_112087033.1">
    <property type="nucleotide sequence ID" value="NZ_QLSV01000015.1"/>
</dbReference>
<gene>
    <name evidence="2" type="ORF">B0I10_11540</name>
</gene>
<evidence type="ECO:0000313" key="2">
    <source>
        <dbReference type="EMBL" id="RAR46731.1"/>
    </source>
</evidence>
<dbReference type="Proteomes" id="UP000249518">
    <property type="component" value="Unassembled WGS sequence"/>
</dbReference>
<dbReference type="EMBL" id="QLSV01000015">
    <property type="protein sequence ID" value="RAR46731.1"/>
    <property type="molecule type" value="Genomic_DNA"/>
</dbReference>
<keyword evidence="3" id="KW-1185">Reference proteome</keyword>
<organism evidence="2 3">
    <name type="scientific">Flavobacterium lacus</name>
    <dbReference type="NCBI Taxonomy" id="1353778"/>
    <lineage>
        <taxon>Bacteria</taxon>
        <taxon>Pseudomonadati</taxon>
        <taxon>Bacteroidota</taxon>
        <taxon>Flavobacteriia</taxon>
        <taxon>Flavobacteriales</taxon>
        <taxon>Flavobacteriaceae</taxon>
        <taxon>Flavobacterium</taxon>
    </lineage>
</organism>
<evidence type="ECO:0000313" key="3">
    <source>
        <dbReference type="Proteomes" id="UP000249518"/>
    </source>
</evidence>
<name>A0A328WKG5_9FLAO</name>
<proteinExistence type="predicted"/>
<protein>
    <recommendedName>
        <fullName evidence="4">Outer membrane protein with beta-barrel domain</fullName>
    </recommendedName>
</protein>
<comment type="caution">
    <text evidence="2">The sequence shown here is derived from an EMBL/GenBank/DDBJ whole genome shotgun (WGS) entry which is preliminary data.</text>
</comment>
<evidence type="ECO:0000256" key="1">
    <source>
        <dbReference type="SAM" id="SignalP"/>
    </source>
</evidence>
<feature type="chain" id="PRO_5016456691" description="Outer membrane protein with beta-barrel domain" evidence="1">
    <location>
        <begin position="19"/>
        <end position="415"/>
    </location>
</feature>
<dbReference type="OrthoDB" id="921445at2"/>
<accession>A0A328WKG5</accession>
<feature type="signal peptide" evidence="1">
    <location>
        <begin position="1"/>
        <end position="18"/>
    </location>
</feature>
<keyword evidence="1" id="KW-0732">Signal</keyword>
<dbReference type="AlphaFoldDB" id="A0A328WKG5"/>
<sequence>MKNLLLFALFLVSINLLSQNKWEDGKIEFENGTILECQIKNENWAYNPESVKFINQNGVESIAGLAALKSFEILNKIKYIKASVDIETSSAKLGELTATREAFFENKVVLLKTLIDGKADLFMYQYNRGIRYFYRVDDSTIKSLIFKTYLYNNTHVMTNKDFIYQLNTDVNCGDSRINANKINYNENDLIKYFEKYNTCSNSVSTKYEVSNKADFNINLFAGVSFVKSTFESESDIYINNSSSNVTAFRFGSQFEVVLPLKRKNFSFFAELSYFNFNATYVENNEPNFITASPFFTSTTTIKMKRLDVMLGLKYYIHLSELSSVFIEGYYNIGSVNSRKNILESILTAESEPERIRSLAFKAIGEDYYGFGAGFRYNNKFSVGLRMSGPQNSIKYITGYDQKNLETSIIAAYTIF</sequence>
<reference evidence="2 3" key="1">
    <citation type="submission" date="2018-06" db="EMBL/GenBank/DDBJ databases">
        <title>Genomic Encyclopedia of Type Strains, Phase III (KMG-III): the genomes of soil and plant-associated and newly described type strains.</title>
        <authorList>
            <person name="Whitman W."/>
        </authorList>
    </citation>
    <scope>NUCLEOTIDE SEQUENCE [LARGE SCALE GENOMIC DNA]</scope>
    <source>
        <strain evidence="2 3">CGMCC 1.12504</strain>
    </source>
</reference>
<evidence type="ECO:0008006" key="4">
    <source>
        <dbReference type="Google" id="ProtNLM"/>
    </source>
</evidence>